<feature type="region of interest" description="Disordered" evidence="1">
    <location>
        <begin position="214"/>
        <end position="240"/>
    </location>
</feature>
<dbReference type="Proteomes" id="UP001500653">
    <property type="component" value="Unassembled WGS sequence"/>
</dbReference>
<feature type="compositionally biased region" description="Low complexity" evidence="1">
    <location>
        <begin position="214"/>
        <end position="226"/>
    </location>
</feature>
<reference evidence="3 4" key="1">
    <citation type="journal article" date="2019" name="Int. J. Syst. Evol. Microbiol.">
        <title>The Global Catalogue of Microorganisms (GCM) 10K type strain sequencing project: providing services to taxonomists for standard genome sequencing and annotation.</title>
        <authorList>
            <consortium name="The Broad Institute Genomics Platform"/>
            <consortium name="The Broad Institute Genome Sequencing Center for Infectious Disease"/>
            <person name="Wu L."/>
            <person name="Ma J."/>
        </authorList>
    </citation>
    <scope>NUCLEOTIDE SEQUENCE [LARGE SCALE GENOMIC DNA]</scope>
    <source>
        <strain evidence="3 4">JCM 13023</strain>
    </source>
</reference>
<keyword evidence="2" id="KW-0812">Transmembrane</keyword>
<feature type="compositionally biased region" description="Gly residues" evidence="1">
    <location>
        <begin position="13"/>
        <end position="35"/>
    </location>
</feature>
<feature type="region of interest" description="Disordered" evidence="1">
    <location>
        <begin position="1"/>
        <end position="42"/>
    </location>
</feature>
<feature type="region of interest" description="Disordered" evidence="1">
    <location>
        <begin position="82"/>
        <end position="107"/>
    </location>
</feature>
<comment type="caution">
    <text evidence="3">The sequence shown here is derived from an EMBL/GenBank/DDBJ whole genome shotgun (WGS) entry which is preliminary data.</text>
</comment>
<protein>
    <submittedName>
        <fullName evidence="3">Uncharacterized protein</fullName>
    </submittedName>
</protein>
<keyword evidence="2" id="KW-1133">Transmembrane helix</keyword>
<evidence type="ECO:0000313" key="4">
    <source>
        <dbReference type="Proteomes" id="UP001500653"/>
    </source>
</evidence>
<proteinExistence type="predicted"/>
<accession>A0ABN1W9G0</accession>
<evidence type="ECO:0000313" key="3">
    <source>
        <dbReference type="EMBL" id="GAA1241781.1"/>
    </source>
</evidence>
<feature type="transmembrane region" description="Helical" evidence="2">
    <location>
        <begin position="46"/>
        <end position="71"/>
    </location>
</feature>
<organism evidence="3 4">
    <name type="scientific">Prauserella halophila</name>
    <dbReference type="NCBI Taxonomy" id="185641"/>
    <lineage>
        <taxon>Bacteria</taxon>
        <taxon>Bacillati</taxon>
        <taxon>Actinomycetota</taxon>
        <taxon>Actinomycetes</taxon>
        <taxon>Pseudonocardiales</taxon>
        <taxon>Pseudonocardiaceae</taxon>
        <taxon>Prauserella</taxon>
    </lineage>
</organism>
<feature type="compositionally biased region" description="Gly residues" evidence="1">
    <location>
        <begin position="82"/>
        <end position="91"/>
    </location>
</feature>
<evidence type="ECO:0000256" key="1">
    <source>
        <dbReference type="SAM" id="MobiDB-lite"/>
    </source>
</evidence>
<gene>
    <name evidence="3" type="ORF">GCM10009676_28690</name>
</gene>
<name>A0ABN1W9G0_9PSEU</name>
<sequence length="340" mass="34925">MTYPPQPGPPSGPQGGWQGPPGGFPQQGGFPGGPGRYPSGGPQRKTGLIVGLSLGGVAVLFGVFAILAWVAPGFLLSGDDSGGSGKTGGSGKAAADEGGSSERAEADVAAYPTADALATALVQAVNRGDSDALVAAFCDGHKDDVEEDADEMLAKKSSITVRKVERLDETGGMVEYDGVTSGGNEFSGIIGFRQQDGTEMFCADSFSKPLILGEETSSAPAPSSEVETPEPTDENYGRTTGITDIRTLGQKFVSAVNSGDTATATSLGCPGPVNTGESMIENGKRLRITSVDDDAKEPSAELIVTHSDGDRSEYRIETVRDPTAGDLCIDGLILYIPDEG</sequence>
<keyword evidence="4" id="KW-1185">Reference proteome</keyword>
<dbReference type="RefSeq" id="WP_253864435.1">
    <property type="nucleotide sequence ID" value="NZ_BAAALN010000007.1"/>
</dbReference>
<evidence type="ECO:0000256" key="2">
    <source>
        <dbReference type="SAM" id="Phobius"/>
    </source>
</evidence>
<feature type="compositionally biased region" description="Pro residues" evidence="1">
    <location>
        <begin position="1"/>
        <end position="12"/>
    </location>
</feature>
<keyword evidence="2" id="KW-0472">Membrane</keyword>
<dbReference type="EMBL" id="BAAALN010000007">
    <property type="protein sequence ID" value="GAA1241781.1"/>
    <property type="molecule type" value="Genomic_DNA"/>
</dbReference>